<evidence type="ECO:0000313" key="3">
    <source>
        <dbReference type="Proteomes" id="UP000886998"/>
    </source>
</evidence>
<reference evidence="2" key="1">
    <citation type="submission" date="2020-08" db="EMBL/GenBank/DDBJ databases">
        <title>Multicomponent nature underlies the extraordinary mechanical properties of spider dragline silk.</title>
        <authorList>
            <person name="Kono N."/>
            <person name="Nakamura H."/>
            <person name="Mori M."/>
            <person name="Yoshida Y."/>
            <person name="Ohtoshi R."/>
            <person name="Malay A.D."/>
            <person name="Moran D.A.P."/>
            <person name="Tomita M."/>
            <person name="Numata K."/>
            <person name="Arakawa K."/>
        </authorList>
    </citation>
    <scope>NUCLEOTIDE SEQUENCE</scope>
</reference>
<dbReference type="AlphaFoldDB" id="A0A8X6WWQ2"/>
<accession>A0A8X6WWQ2</accession>
<keyword evidence="3" id="KW-1185">Reference proteome</keyword>
<dbReference type="Proteomes" id="UP000886998">
    <property type="component" value="Unassembled WGS sequence"/>
</dbReference>
<proteinExistence type="predicted"/>
<protein>
    <submittedName>
        <fullName evidence="2">Uncharacterized protein</fullName>
    </submittedName>
</protein>
<evidence type="ECO:0000256" key="1">
    <source>
        <dbReference type="SAM" id="MobiDB-lite"/>
    </source>
</evidence>
<dbReference type="EMBL" id="BMAV01003302">
    <property type="protein sequence ID" value="GFY42772.1"/>
    <property type="molecule type" value="Genomic_DNA"/>
</dbReference>
<comment type="caution">
    <text evidence="2">The sequence shown here is derived from an EMBL/GenBank/DDBJ whole genome shotgun (WGS) entry which is preliminary data.</text>
</comment>
<evidence type="ECO:0000313" key="2">
    <source>
        <dbReference type="EMBL" id="GFY42772.1"/>
    </source>
</evidence>
<gene>
    <name evidence="2" type="ORF">TNIN_91871</name>
</gene>
<sequence>MRLQPDHGHQEMLDGLPRNSARPSGPLILDPPNFKWGTTQVEKVSVLPLLLVRYCFPTLELALWCFNLHNKASIRVEDVRDIRHTPIPFTEQRGV</sequence>
<name>A0A8X6WWQ2_9ARAC</name>
<organism evidence="2 3">
    <name type="scientific">Trichonephila inaurata madagascariensis</name>
    <dbReference type="NCBI Taxonomy" id="2747483"/>
    <lineage>
        <taxon>Eukaryota</taxon>
        <taxon>Metazoa</taxon>
        <taxon>Ecdysozoa</taxon>
        <taxon>Arthropoda</taxon>
        <taxon>Chelicerata</taxon>
        <taxon>Arachnida</taxon>
        <taxon>Araneae</taxon>
        <taxon>Araneomorphae</taxon>
        <taxon>Entelegynae</taxon>
        <taxon>Araneoidea</taxon>
        <taxon>Nephilidae</taxon>
        <taxon>Trichonephila</taxon>
        <taxon>Trichonephila inaurata</taxon>
    </lineage>
</organism>
<feature type="region of interest" description="Disordered" evidence="1">
    <location>
        <begin position="1"/>
        <end position="25"/>
    </location>
</feature>
<feature type="compositionally biased region" description="Basic and acidic residues" evidence="1">
    <location>
        <begin position="1"/>
        <end position="12"/>
    </location>
</feature>